<comment type="caution">
    <text evidence="7">The sequence shown here is derived from an EMBL/GenBank/DDBJ whole genome shotgun (WGS) entry which is preliminary data.</text>
</comment>
<evidence type="ECO:0000256" key="3">
    <source>
        <dbReference type="ARBA" id="ARBA00022989"/>
    </source>
</evidence>
<feature type="transmembrane region" description="Helical" evidence="6">
    <location>
        <begin position="138"/>
        <end position="158"/>
    </location>
</feature>
<keyword evidence="8" id="KW-1185">Reference proteome</keyword>
<keyword evidence="4 6" id="KW-0472">Membrane</keyword>
<proteinExistence type="predicted"/>
<gene>
    <name evidence="7" type="ORF">AK812_SmicGene3600</name>
</gene>
<name>A0A1Q9EYM5_SYMMI</name>
<keyword evidence="2 6" id="KW-0812">Transmembrane</keyword>
<protein>
    <submittedName>
        <fullName evidence="7">Uncharacterized protein</fullName>
    </submittedName>
</protein>
<evidence type="ECO:0000256" key="6">
    <source>
        <dbReference type="SAM" id="Phobius"/>
    </source>
</evidence>
<evidence type="ECO:0000256" key="2">
    <source>
        <dbReference type="ARBA" id="ARBA00022692"/>
    </source>
</evidence>
<dbReference type="GO" id="GO:0016765">
    <property type="term" value="F:transferase activity, transferring alkyl or aryl (other than methyl) groups"/>
    <property type="evidence" value="ECO:0007669"/>
    <property type="project" value="InterPro"/>
</dbReference>
<dbReference type="GO" id="GO:0016020">
    <property type="term" value="C:membrane"/>
    <property type="evidence" value="ECO:0007669"/>
    <property type="project" value="UniProtKB-SubCell"/>
</dbReference>
<evidence type="ECO:0000256" key="1">
    <source>
        <dbReference type="ARBA" id="ARBA00004141"/>
    </source>
</evidence>
<dbReference type="OMA" id="CGSAIDW"/>
<comment type="subcellular location">
    <subcellularLocation>
        <location evidence="1">Membrane</location>
        <topology evidence="1">Multi-pass membrane protein</topology>
    </subcellularLocation>
</comment>
<dbReference type="AlphaFoldDB" id="A0A1Q9EYM5"/>
<reference evidence="7 8" key="1">
    <citation type="submission" date="2016-02" db="EMBL/GenBank/DDBJ databases">
        <title>Genome analysis of coral dinoflagellate symbionts highlights evolutionary adaptations to a symbiotic lifestyle.</title>
        <authorList>
            <person name="Aranda M."/>
            <person name="Li Y."/>
            <person name="Liew Y.J."/>
            <person name="Baumgarten S."/>
            <person name="Simakov O."/>
            <person name="Wilson M."/>
            <person name="Piel J."/>
            <person name="Ashoor H."/>
            <person name="Bougouffa S."/>
            <person name="Bajic V.B."/>
            <person name="Ryu T."/>
            <person name="Ravasi T."/>
            <person name="Bayer T."/>
            <person name="Micklem G."/>
            <person name="Kim H."/>
            <person name="Bhak J."/>
            <person name="Lajeunesse T.C."/>
            <person name="Voolstra C.R."/>
        </authorList>
    </citation>
    <scope>NUCLEOTIDE SEQUENCE [LARGE SCALE GENOMIC DNA]</scope>
    <source>
        <strain evidence="7 8">CCMP2467</strain>
    </source>
</reference>
<feature type="region of interest" description="Disordered" evidence="5">
    <location>
        <begin position="1"/>
        <end position="29"/>
    </location>
</feature>
<dbReference type="OrthoDB" id="447739at2759"/>
<organism evidence="7 8">
    <name type="scientific">Symbiodinium microadriaticum</name>
    <name type="common">Dinoflagellate</name>
    <name type="synonym">Zooxanthella microadriatica</name>
    <dbReference type="NCBI Taxonomy" id="2951"/>
    <lineage>
        <taxon>Eukaryota</taxon>
        <taxon>Sar</taxon>
        <taxon>Alveolata</taxon>
        <taxon>Dinophyceae</taxon>
        <taxon>Suessiales</taxon>
        <taxon>Symbiodiniaceae</taxon>
        <taxon>Symbiodinium</taxon>
    </lineage>
</organism>
<sequence>MLSTWTSRTRRFPSRPCRPLTQPPSETPVSGLAWPKVADSFLELLVYSTLWMSFSLASLVPFVQLECGSAIDWPLGRSSCVFIRARRDASKGATKIGVHKSPRSGMDLHRFKTVLGGGHVGLCAAYAKLKPHMPYCKAFYVSFCVLFMAIAAPCAYAPGLLSSLGRASLCQLLLLIFSVALTVEQLQDIRDVDEDLEAQVVTLPTGLGARRARQLLLTFQVVSLAVHLLVMRLAHLPLRPHFLGVHAACSVCAVAFTQRTPRSLFQVLLEPLYAFPLFITLHFQDPFVKVLRNNGSGHLGWLSLPSQFEQFCELHLLEIGDPSPRCAPRGSSC</sequence>
<dbReference type="Proteomes" id="UP000186817">
    <property type="component" value="Unassembled WGS sequence"/>
</dbReference>
<evidence type="ECO:0000313" key="8">
    <source>
        <dbReference type="Proteomes" id="UP000186817"/>
    </source>
</evidence>
<evidence type="ECO:0000256" key="5">
    <source>
        <dbReference type="SAM" id="MobiDB-lite"/>
    </source>
</evidence>
<dbReference type="Pfam" id="PF01040">
    <property type="entry name" value="UbiA"/>
    <property type="match status" value="1"/>
</dbReference>
<accession>A0A1Q9EYM5</accession>
<evidence type="ECO:0000256" key="4">
    <source>
        <dbReference type="ARBA" id="ARBA00023136"/>
    </source>
</evidence>
<dbReference type="InterPro" id="IPR000537">
    <property type="entry name" value="UbiA_prenyltransferase"/>
</dbReference>
<dbReference type="EMBL" id="LSRX01000042">
    <property type="protein sequence ID" value="OLQ12485.1"/>
    <property type="molecule type" value="Genomic_DNA"/>
</dbReference>
<keyword evidence="3 6" id="KW-1133">Transmembrane helix</keyword>
<evidence type="ECO:0000313" key="7">
    <source>
        <dbReference type="EMBL" id="OLQ12485.1"/>
    </source>
</evidence>